<organism evidence="2">
    <name type="scientific">uncultured virus</name>
    <dbReference type="NCBI Taxonomy" id="340016"/>
    <lineage>
        <taxon>Viruses</taxon>
        <taxon>environmental samples</taxon>
    </lineage>
</organism>
<sequence>MALTKAEKARLRRAGLTRLNKPKMTPKHKTKKAVVATRVGGKVKVLRFGAQGMGHNYSPEARKSFKARHGKNIAKGKSSPAYWANKVLWAGKGGSTKMPPKSQKFTRGLKRRS</sequence>
<dbReference type="EMBL" id="KY052827">
    <property type="protein sequence ID" value="ASF00319.1"/>
    <property type="molecule type" value="Genomic_DNA"/>
</dbReference>
<reference evidence="2" key="2">
    <citation type="journal article" date="2017" name="Nat. Commun.">
        <title>Single-virus genomics reveals hidden cosmopolitan and abundant viruses.</title>
        <authorList>
            <person name="Martinez-Hernandez F."/>
            <person name="Fornas O."/>
            <person name="Lluesma Gomez M."/>
            <person name="Bolduc B."/>
            <person name="de la Cruz Pena M.J."/>
            <person name="Martinez J.M."/>
            <person name="Anton J."/>
            <person name="Gasol J.M."/>
            <person name="Rosselli R."/>
            <person name="Rodriguez-Valera F."/>
            <person name="Sullivan M.B."/>
            <person name="Acinas S.G."/>
            <person name="Martinez-Garcia M."/>
        </authorList>
    </citation>
    <scope>NUCLEOTIDE SEQUENCE</scope>
</reference>
<proteinExistence type="predicted"/>
<evidence type="ECO:0000256" key="1">
    <source>
        <dbReference type="SAM" id="MobiDB-lite"/>
    </source>
</evidence>
<evidence type="ECO:0000313" key="2">
    <source>
        <dbReference type="EMBL" id="ASF00319.1"/>
    </source>
</evidence>
<name>A0A218MM21_9VIRU</name>
<accession>A0A218MM21</accession>
<protein>
    <submittedName>
        <fullName evidence="2">Uncharacterized protein</fullName>
    </submittedName>
</protein>
<reference evidence="2" key="1">
    <citation type="submission" date="2016-10" db="EMBL/GenBank/DDBJ databases">
        <authorList>
            <person name="Varghese N."/>
        </authorList>
    </citation>
    <scope>NUCLEOTIDE SEQUENCE</scope>
</reference>
<feature type="region of interest" description="Disordered" evidence="1">
    <location>
        <begin position="92"/>
        <end position="113"/>
    </location>
</feature>